<sequence length="92" mass="10886">SLYSELTFLAEDIEDRRPFICYYLVLRHDKSSRGNHRCYLIIVEEGNHTIDQAKSKKFKNMRSKQVFPYTGSRRGYARLENDMVINVLRGNL</sequence>
<comment type="caution">
    <text evidence="1">The sequence shown here is derived from an EMBL/GenBank/DDBJ whole genome shotgun (WGS) entry which is preliminary data.</text>
</comment>
<proteinExistence type="predicted"/>
<feature type="non-terminal residue" evidence="1">
    <location>
        <position position="1"/>
    </location>
</feature>
<evidence type="ECO:0000313" key="2">
    <source>
        <dbReference type="Proteomes" id="UP000541444"/>
    </source>
</evidence>
<organism evidence="1 2">
    <name type="scientific">Kingdonia uniflora</name>
    <dbReference type="NCBI Taxonomy" id="39325"/>
    <lineage>
        <taxon>Eukaryota</taxon>
        <taxon>Viridiplantae</taxon>
        <taxon>Streptophyta</taxon>
        <taxon>Embryophyta</taxon>
        <taxon>Tracheophyta</taxon>
        <taxon>Spermatophyta</taxon>
        <taxon>Magnoliopsida</taxon>
        <taxon>Ranunculales</taxon>
        <taxon>Circaeasteraceae</taxon>
        <taxon>Kingdonia</taxon>
    </lineage>
</organism>
<dbReference type="Proteomes" id="UP000541444">
    <property type="component" value="Unassembled WGS sequence"/>
</dbReference>
<reference evidence="1 2" key="1">
    <citation type="journal article" date="2020" name="IScience">
        <title>Genome Sequencing of the Endangered Kingdonia uniflora (Circaeasteraceae, Ranunculales) Reveals Potential Mechanisms of Evolutionary Specialization.</title>
        <authorList>
            <person name="Sun Y."/>
            <person name="Deng T."/>
            <person name="Zhang A."/>
            <person name="Moore M.J."/>
            <person name="Landis J.B."/>
            <person name="Lin N."/>
            <person name="Zhang H."/>
            <person name="Zhang X."/>
            <person name="Huang J."/>
            <person name="Zhang X."/>
            <person name="Sun H."/>
            <person name="Wang H."/>
        </authorList>
    </citation>
    <scope>NUCLEOTIDE SEQUENCE [LARGE SCALE GENOMIC DNA]</scope>
    <source>
        <strain evidence="1">TB1705</strain>
        <tissue evidence="1">Leaf</tissue>
    </source>
</reference>
<dbReference type="OrthoDB" id="1936670at2759"/>
<keyword evidence="2" id="KW-1185">Reference proteome</keyword>
<evidence type="ECO:0000313" key="1">
    <source>
        <dbReference type="EMBL" id="KAF6138465.1"/>
    </source>
</evidence>
<dbReference type="EMBL" id="JACGCM010002569">
    <property type="protein sequence ID" value="KAF6138465.1"/>
    <property type="molecule type" value="Genomic_DNA"/>
</dbReference>
<gene>
    <name evidence="1" type="ORF">GIB67_022499</name>
</gene>
<protein>
    <submittedName>
        <fullName evidence="1">Uncharacterized protein</fullName>
    </submittedName>
</protein>
<name>A0A7J7L732_9MAGN</name>
<dbReference type="AlphaFoldDB" id="A0A7J7L732"/>
<accession>A0A7J7L732</accession>